<proteinExistence type="predicted"/>
<evidence type="ECO:0000313" key="1">
    <source>
        <dbReference type="EMBL" id="EDX12481.1"/>
    </source>
</evidence>
<sequence length="89" mass="10365">MLRLQSPDAQEDLQLPVANFDSLSNNEILTLILYLIKSEFHFTGDGIWTEQHTHQVENFNNLLPDFPESLNKVYKYGVKPADKMIMERL</sequence>
<dbReference type="OrthoDB" id="10064535at2759"/>
<reference evidence="1 2" key="1">
    <citation type="journal article" date="2007" name="Nature">
        <title>Evolution of genes and genomes on the Drosophila phylogeny.</title>
        <authorList>
            <consortium name="Drosophila 12 Genomes Consortium"/>
            <person name="Clark A.G."/>
            <person name="Eisen M.B."/>
            <person name="Smith D.R."/>
            <person name="Bergman C.M."/>
            <person name="Oliver B."/>
            <person name="Markow T.A."/>
            <person name="Kaufman T.C."/>
            <person name="Kellis M."/>
            <person name="Gelbart W."/>
            <person name="Iyer V.N."/>
            <person name="Pollard D.A."/>
            <person name="Sackton T.B."/>
            <person name="Larracuente A.M."/>
            <person name="Singh N.D."/>
            <person name="Abad J.P."/>
            <person name="Abt D.N."/>
            <person name="Adryan B."/>
            <person name="Aguade M."/>
            <person name="Akashi H."/>
            <person name="Anderson W.W."/>
            <person name="Aquadro C.F."/>
            <person name="Ardell D.H."/>
            <person name="Arguello R."/>
            <person name="Artieri C.G."/>
            <person name="Barbash D.A."/>
            <person name="Barker D."/>
            <person name="Barsanti P."/>
            <person name="Batterham P."/>
            <person name="Batzoglou S."/>
            <person name="Begun D."/>
            <person name="Bhutkar A."/>
            <person name="Blanco E."/>
            <person name="Bosak S.A."/>
            <person name="Bradley R.K."/>
            <person name="Brand A.D."/>
            <person name="Brent M.R."/>
            <person name="Brooks A.N."/>
            <person name="Brown R.H."/>
            <person name="Butlin R.K."/>
            <person name="Caggese C."/>
            <person name="Calvi B.R."/>
            <person name="Bernardo de Carvalho A."/>
            <person name="Caspi A."/>
            <person name="Castrezana S."/>
            <person name="Celniker S.E."/>
            <person name="Chang J.L."/>
            <person name="Chapple C."/>
            <person name="Chatterji S."/>
            <person name="Chinwalla A."/>
            <person name="Civetta A."/>
            <person name="Clifton S.W."/>
            <person name="Comeron J.M."/>
            <person name="Costello J.C."/>
            <person name="Coyne J.A."/>
            <person name="Daub J."/>
            <person name="David R.G."/>
            <person name="Delcher A.L."/>
            <person name="Delehaunty K."/>
            <person name="Do C.B."/>
            <person name="Ebling H."/>
            <person name="Edwards K."/>
            <person name="Eickbush T."/>
            <person name="Evans J.D."/>
            <person name="Filipski A."/>
            <person name="Findeiss S."/>
            <person name="Freyhult E."/>
            <person name="Fulton L."/>
            <person name="Fulton R."/>
            <person name="Garcia A.C."/>
            <person name="Gardiner A."/>
            <person name="Garfield D.A."/>
            <person name="Garvin B.E."/>
            <person name="Gibson G."/>
            <person name="Gilbert D."/>
            <person name="Gnerre S."/>
            <person name="Godfrey J."/>
            <person name="Good R."/>
            <person name="Gotea V."/>
            <person name="Gravely B."/>
            <person name="Greenberg A.J."/>
            <person name="Griffiths-Jones S."/>
            <person name="Gross S."/>
            <person name="Guigo R."/>
            <person name="Gustafson E.A."/>
            <person name="Haerty W."/>
            <person name="Hahn M.W."/>
            <person name="Halligan D.L."/>
            <person name="Halpern A.L."/>
            <person name="Halter G.M."/>
            <person name="Han M.V."/>
            <person name="Heger A."/>
            <person name="Hillier L."/>
            <person name="Hinrichs A.S."/>
            <person name="Holmes I."/>
            <person name="Hoskins R.A."/>
            <person name="Hubisz M.J."/>
            <person name="Hultmark D."/>
            <person name="Huntley M.A."/>
            <person name="Jaffe D.B."/>
            <person name="Jagadeeshan S."/>
            <person name="Jeck W.R."/>
            <person name="Johnson J."/>
            <person name="Jones C.D."/>
            <person name="Jordan W.C."/>
            <person name="Karpen G.H."/>
            <person name="Kataoka E."/>
            <person name="Keightley P.D."/>
            <person name="Kheradpour P."/>
            <person name="Kirkness E.F."/>
            <person name="Koerich L.B."/>
            <person name="Kristiansen K."/>
            <person name="Kudrna D."/>
            <person name="Kulathinal R.J."/>
            <person name="Kumar S."/>
            <person name="Kwok R."/>
            <person name="Lander E."/>
            <person name="Langley C.H."/>
            <person name="Lapoint R."/>
            <person name="Lazzaro B.P."/>
            <person name="Lee S.J."/>
            <person name="Levesque L."/>
            <person name="Li R."/>
            <person name="Lin C.F."/>
            <person name="Lin M.F."/>
            <person name="Lindblad-Toh K."/>
            <person name="Llopart A."/>
            <person name="Long M."/>
            <person name="Low L."/>
            <person name="Lozovsky E."/>
            <person name="Lu J."/>
            <person name="Luo M."/>
            <person name="Machado C.A."/>
            <person name="Makalowski W."/>
            <person name="Marzo M."/>
            <person name="Matsuda M."/>
            <person name="Matzkin L."/>
            <person name="McAllister B."/>
            <person name="McBride C.S."/>
            <person name="McKernan B."/>
            <person name="McKernan K."/>
            <person name="Mendez-Lago M."/>
            <person name="Minx P."/>
            <person name="Mollenhauer M.U."/>
            <person name="Montooth K."/>
            <person name="Mount S.M."/>
            <person name="Mu X."/>
            <person name="Myers E."/>
            <person name="Negre B."/>
            <person name="Newfeld S."/>
            <person name="Nielsen R."/>
            <person name="Noor M.A."/>
            <person name="O'Grady P."/>
            <person name="Pachter L."/>
            <person name="Papaceit M."/>
            <person name="Parisi M.J."/>
            <person name="Parisi M."/>
            <person name="Parts L."/>
            <person name="Pedersen J.S."/>
            <person name="Pesole G."/>
            <person name="Phillippy A.M."/>
            <person name="Ponting C.P."/>
            <person name="Pop M."/>
            <person name="Porcelli D."/>
            <person name="Powell J.R."/>
            <person name="Prohaska S."/>
            <person name="Pruitt K."/>
            <person name="Puig M."/>
            <person name="Quesneville H."/>
            <person name="Ram K.R."/>
            <person name="Rand D."/>
            <person name="Rasmussen M.D."/>
            <person name="Reed L.K."/>
            <person name="Reenan R."/>
            <person name="Reily A."/>
            <person name="Remington K.A."/>
            <person name="Rieger T.T."/>
            <person name="Ritchie M.G."/>
            <person name="Robin C."/>
            <person name="Rogers Y.H."/>
            <person name="Rohde C."/>
            <person name="Rozas J."/>
            <person name="Rubenfield M.J."/>
            <person name="Ruiz A."/>
            <person name="Russo S."/>
            <person name="Salzberg S.L."/>
            <person name="Sanchez-Gracia A."/>
            <person name="Saranga D.J."/>
            <person name="Sato H."/>
            <person name="Schaeffer S.W."/>
            <person name="Schatz M.C."/>
            <person name="Schlenke T."/>
            <person name="Schwartz R."/>
            <person name="Segarra C."/>
            <person name="Singh R.S."/>
            <person name="Sirot L."/>
            <person name="Sirota M."/>
            <person name="Sisneros N.B."/>
            <person name="Smith C.D."/>
            <person name="Smith T.F."/>
            <person name="Spieth J."/>
            <person name="Stage D.E."/>
            <person name="Stark A."/>
            <person name="Stephan W."/>
            <person name="Strausberg R.L."/>
            <person name="Strempel S."/>
            <person name="Sturgill D."/>
            <person name="Sutton G."/>
            <person name="Sutton G.G."/>
            <person name="Tao W."/>
            <person name="Teichmann S."/>
            <person name="Tobari Y.N."/>
            <person name="Tomimura Y."/>
            <person name="Tsolas J.M."/>
            <person name="Valente V.L."/>
            <person name="Venter E."/>
            <person name="Venter J.C."/>
            <person name="Vicario S."/>
            <person name="Vieira F.G."/>
            <person name="Vilella A.J."/>
            <person name="Villasante A."/>
            <person name="Walenz B."/>
            <person name="Wang J."/>
            <person name="Wasserman M."/>
            <person name="Watts T."/>
            <person name="Wilson D."/>
            <person name="Wilson R.K."/>
            <person name="Wing R.A."/>
            <person name="Wolfner M.F."/>
            <person name="Wong A."/>
            <person name="Wong G.K."/>
            <person name="Wu C.I."/>
            <person name="Wu G."/>
            <person name="Yamamoto D."/>
            <person name="Yang H.P."/>
            <person name="Yang S.P."/>
            <person name="Yorke J.A."/>
            <person name="Yoshida K."/>
            <person name="Zdobnov E."/>
            <person name="Zhang P."/>
            <person name="Zhang Y."/>
            <person name="Zimin A.V."/>
            <person name="Baldwin J."/>
            <person name="Abdouelleil A."/>
            <person name="Abdulkadir J."/>
            <person name="Abebe A."/>
            <person name="Abera B."/>
            <person name="Abreu J."/>
            <person name="Acer S.C."/>
            <person name="Aftuck L."/>
            <person name="Alexander A."/>
            <person name="An P."/>
            <person name="Anderson E."/>
            <person name="Anderson S."/>
            <person name="Arachi H."/>
            <person name="Azer M."/>
            <person name="Bachantsang P."/>
            <person name="Barry A."/>
            <person name="Bayul T."/>
            <person name="Berlin A."/>
            <person name="Bessette D."/>
            <person name="Bloom T."/>
            <person name="Blye J."/>
            <person name="Boguslavskiy L."/>
            <person name="Bonnet C."/>
            <person name="Boukhgalter B."/>
            <person name="Bourzgui I."/>
            <person name="Brown A."/>
            <person name="Cahill P."/>
            <person name="Channer S."/>
            <person name="Cheshatsang Y."/>
            <person name="Chuda L."/>
            <person name="Citroen M."/>
            <person name="Collymore A."/>
            <person name="Cooke P."/>
            <person name="Costello M."/>
            <person name="D'Aco K."/>
            <person name="Daza R."/>
            <person name="De Haan G."/>
            <person name="DeGray S."/>
            <person name="DeMaso C."/>
            <person name="Dhargay N."/>
            <person name="Dooley K."/>
            <person name="Dooley E."/>
            <person name="Doricent M."/>
            <person name="Dorje P."/>
            <person name="Dorjee K."/>
            <person name="Dupes A."/>
            <person name="Elong R."/>
            <person name="Falk J."/>
            <person name="Farina A."/>
            <person name="Faro S."/>
            <person name="Ferguson D."/>
            <person name="Fisher S."/>
            <person name="Foley C.D."/>
            <person name="Franke A."/>
            <person name="Friedrich D."/>
            <person name="Gadbois L."/>
            <person name="Gearin G."/>
            <person name="Gearin C.R."/>
            <person name="Giannoukos G."/>
            <person name="Goode T."/>
            <person name="Graham J."/>
            <person name="Grandbois E."/>
            <person name="Grewal S."/>
            <person name="Gyaltsen K."/>
            <person name="Hafez N."/>
            <person name="Hagos B."/>
            <person name="Hall J."/>
            <person name="Henson C."/>
            <person name="Hollinger A."/>
            <person name="Honan T."/>
            <person name="Huard M.D."/>
            <person name="Hughes L."/>
            <person name="Hurhula B."/>
            <person name="Husby M.E."/>
            <person name="Kamat A."/>
            <person name="Kanga B."/>
            <person name="Kashin S."/>
            <person name="Khazanovich D."/>
            <person name="Kisner P."/>
            <person name="Lance K."/>
            <person name="Lara M."/>
            <person name="Lee W."/>
            <person name="Lennon N."/>
            <person name="Letendre F."/>
            <person name="LeVine R."/>
            <person name="Lipovsky A."/>
            <person name="Liu X."/>
            <person name="Liu J."/>
            <person name="Liu S."/>
            <person name="Lokyitsang T."/>
            <person name="Lokyitsang Y."/>
            <person name="Lubonja R."/>
            <person name="Lui A."/>
            <person name="MacDonald P."/>
            <person name="Magnisalis V."/>
            <person name="Maru K."/>
            <person name="Matthews C."/>
            <person name="McCusker W."/>
            <person name="McDonough S."/>
            <person name="Mehta T."/>
            <person name="Meldrim J."/>
            <person name="Meneus L."/>
            <person name="Mihai O."/>
            <person name="Mihalev A."/>
            <person name="Mihova T."/>
            <person name="Mittelman R."/>
            <person name="Mlenga V."/>
            <person name="Montmayeur A."/>
            <person name="Mulrain L."/>
            <person name="Navidi A."/>
            <person name="Naylor J."/>
            <person name="Negash T."/>
            <person name="Nguyen T."/>
            <person name="Nguyen N."/>
            <person name="Nicol R."/>
            <person name="Norbu C."/>
            <person name="Norbu N."/>
            <person name="Novod N."/>
            <person name="O'Neill B."/>
            <person name="Osman S."/>
            <person name="Markiewicz E."/>
            <person name="Oyono O.L."/>
            <person name="Patti C."/>
            <person name="Phunkhang P."/>
            <person name="Pierre F."/>
            <person name="Priest M."/>
            <person name="Raghuraman S."/>
            <person name="Rege F."/>
            <person name="Reyes R."/>
            <person name="Rise C."/>
            <person name="Rogov P."/>
            <person name="Ross K."/>
            <person name="Ryan E."/>
            <person name="Settipalli S."/>
            <person name="Shea T."/>
            <person name="Sherpa N."/>
            <person name="Shi L."/>
            <person name="Shih D."/>
            <person name="Sparrow T."/>
            <person name="Spaulding J."/>
            <person name="Stalker J."/>
            <person name="Stange-Thomann N."/>
            <person name="Stavropoulos S."/>
            <person name="Stone C."/>
            <person name="Strader C."/>
            <person name="Tesfaye S."/>
            <person name="Thomson T."/>
            <person name="Thoulutsang Y."/>
            <person name="Thoulutsang D."/>
            <person name="Topham K."/>
            <person name="Topping I."/>
            <person name="Tsamla T."/>
            <person name="Vassiliev H."/>
            <person name="Vo A."/>
            <person name="Wangchuk T."/>
            <person name="Wangdi T."/>
            <person name="Weiand M."/>
            <person name="Wilkinson J."/>
            <person name="Wilson A."/>
            <person name="Yadav S."/>
            <person name="Young G."/>
            <person name="Yu Q."/>
            <person name="Zembek L."/>
            <person name="Zhong D."/>
            <person name="Zimmer A."/>
            <person name="Zwirko Z."/>
            <person name="Jaffe D.B."/>
            <person name="Alvarez P."/>
            <person name="Brockman W."/>
            <person name="Butler J."/>
            <person name="Chin C."/>
            <person name="Gnerre S."/>
            <person name="Grabherr M."/>
            <person name="Kleber M."/>
            <person name="Mauceli E."/>
            <person name="MacCallum I."/>
        </authorList>
    </citation>
    <scope>NUCLEOTIDE SEQUENCE [LARGE SCALE GENOMIC DNA]</scope>
    <source>
        <strain evidence="2">white501</strain>
    </source>
</reference>
<name>B4QUI1_DROSI</name>
<gene>
    <name evidence="1" type="primary">Dsim\GD20195</name>
    <name evidence="1" type="ORF">Dsim_GD20195</name>
</gene>
<protein>
    <submittedName>
        <fullName evidence="1">GD20195</fullName>
    </submittedName>
</protein>
<accession>B4QUI1</accession>
<dbReference type="STRING" id="7240.B4QUI1"/>
<dbReference type="GO" id="GO:0005739">
    <property type="term" value="C:mitochondrion"/>
    <property type="evidence" value="ECO:0007669"/>
    <property type="project" value="EnsemblMetazoa"/>
</dbReference>
<dbReference type="AlphaFoldDB" id="B4QUI1"/>
<dbReference type="HOGENOM" id="CLU_2457177_0_0_1"/>
<dbReference type="Proteomes" id="UP000000304">
    <property type="component" value="Chromosome 3R"/>
</dbReference>
<dbReference type="GO" id="GO:0006393">
    <property type="term" value="P:termination of mitochondrial transcription"/>
    <property type="evidence" value="ECO:0007669"/>
    <property type="project" value="EnsemblMetazoa"/>
</dbReference>
<dbReference type="GO" id="GO:0140416">
    <property type="term" value="F:transcription regulator inhibitor activity"/>
    <property type="evidence" value="ECO:0007669"/>
    <property type="project" value="EnsemblMetazoa"/>
</dbReference>
<keyword evidence="2" id="KW-1185">Reference proteome</keyword>
<organism evidence="1 2">
    <name type="scientific">Drosophila simulans</name>
    <name type="common">Fruit fly</name>
    <dbReference type="NCBI Taxonomy" id="7240"/>
    <lineage>
        <taxon>Eukaryota</taxon>
        <taxon>Metazoa</taxon>
        <taxon>Ecdysozoa</taxon>
        <taxon>Arthropoda</taxon>
        <taxon>Hexapoda</taxon>
        <taxon>Insecta</taxon>
        <taxon>Pterygota</taxon>
        <taxon>Neoptera</taxon>
        <taxon>Endopterygota</taxon>
        <taxon>Diptera</taxon>
        <taxon>Brachycera</taxon>
        <taxon>Muscomorpha</taxon>
        <taxon>Ephydroidea</taxon>
        <taxon>Drosophilidae</taxon>
        <taxon>Drosophila</taxon>
        <taxon>Sophophora</taxon>
    </lineage>
</organism>
<evidence type="ECO:0000313" key="2">
    <source>
        <dbReference type="Proteomes" id="UP000000304"/>
    </source>
</evidence>
<dbReference type="EMBL" id="CM000364">
    <property type="protein sequence ID" value="EDX12481.1"/>
    <property type="molecule type" value="Genomic_DNA"/>
</dbReference>